<dbReference type="Gene3D" id="1.10.510.10">
    <property type="entry name" value="Transferase(Phosphotransferase) domain 1"/>
    <property type="match status" value="1"/>
</dbReference>
<evidence type="ECO:0000256" key="4">
    <source>
        <dbReference type="ARBA" id="ARBA00022840"/>
    </source>
</evidence>
<dbReference type="SUPFAM" id="SSF56112">
    <property type="entry name" value="Protein kinase-like (PK-like)"/>
    <property type="match status" value="1"/>
</dbReference>
<evidence type="ECO:0000256" key="3">
    <source>
        <dbReference type="ARBA" id="ARBA00022777"/>
    </source>
</evidence>
<dbReference type="Gene3D" id="1.25.40.10">
    <property type="entry name" value="Tetratricopeptide repeat domain"/>
    <property type="match status" value="3"/>
</dbReference>
<comment type="caution">
    <text evidence="6">The sequence shown here is derived from an EMBL/GenBank/DDBJ whole genome shotgun (WGS) entry which is preliminary data.</text>
</comment>
<accession>A0ABW9KME7</accession>
<dbReference type="SMART" id="SM00028">
    <property type="entry name" value="TPR"/>
    <property type="match status" value="3"/>
</dbReference>
<proteinExistence type="predicted"/>
<dbReference type="InterPro" id="IPR011990">
    <property type="entry name" value="TPR-like_helical_dom_sf"/>
</dbReference>
<evidence type="ECO:0000313" key="7">
    <source>
        <dbReference type="Proteomes" id="UP001634747"/>
    </source>
</evidence>
<keyword evidence="1" id="KW-0808">Transferase</keyword>
<dbReference type="SMART" id="SM00220">
    <property type="entry name" value="S_TKc"/>
    <property type="match status" value="1"/>
</dbReference>
<keyword evidence="3 6" id="KW-0418">Kinase</keyword>
<sequence length="824" mass="89660">MPDETELPSSLSSTSPREWEAAHWADLQKLYHMAAAAEPGERTRILRAATQDAELVTRVLELLEADAESEVDPASTAPSGPASPGRVGPYKLLRLIGSGGLGAVYLAQRVLGGAVQRCAVKVLSLHAAGLAMEARFLREQQIIATLDHPHITRMLDAGFSDEGQPFLAMEFVDGDTLTGTCDTQRMPIRDRIQLFLQVCDAVSYAHRMLVVHLDLKPSNILVSRSGEAKLLDFGTSKLVDPDSALTTTVLATPAYASPEQMRGQPVSTACDVYGLGAVLYELLSGERPWGAASGVLVMEHALREQEPPAITETVSEDAASLRAEGSAAALRQRLRGDLASIVARCLRSRPGDRYVSVDRLADDLRRYLQGRPVAARKRTLRYRSGKFLRRNWKPVVSVAAVLLALVTAATFGYVRQQQALRQGERAERMQNFLYSVLRLANTNYTGRPATTISEFLQLGVTALPEFIHDAADQRSARLSLGESMFDNSDFDHALPVLIAVRSEATQAGDIPMAAEATGFAGMVQSELGHYDEAARLLDEAMHLQDRKGVTAAQRLWIVNFYVSNRYNSGVRLASDAALLQRTLDESRKSAIPDRELSWALGNLATLYSRTNELDRARRAIEESLAIQRRQPYTSCDQSFGLDLLGDLDMNQGKDESALRNYQAGYSSIVACKGPSDLGSLELQVPLARLLVKEHRAGEAIQLLEPAIPVWRKSLPGNPEVGYTLTTLAQARMQQGDAGQAVSLAREALAAQSGKMKHNSAAMALTYSVLAKGLAGQGKSREALEASREADTIFASLSSLSIMSRQIQTDNHALLARLSAQTPHA</sequence>
<dbReference type="PROSITE" id="PS00108">
    <property type="entry name" value="PROTEIN_KINASE_ST"/>
    <property type="match status" value="1"/>
</dbReference>
<evidence type="ECO:0000313" key="6">
    <source>
        <dbReference type="EMBL" id="MFN2976969.1"/>
    </source>
</evidence>
<dbReference type="Pfam" id="PF13424">
    <property type="entry name" value="TPR_12"/>
    <property type="match status" value="1"/>
</dbReference>
<dbReference type="GO" id="GO:0016301">
    <property type="term" value="F:kinase activity"/>
    <property type="evidence" value="ECO:0007669"/>
    <property type="project" value="UniProtKB-KW"/>
</dbReference>
<dbReference type="CDD" id="cd14014">
    <property type="entry name" value="STKc_PknB_like"/>
    <property type="match status" value="1"/>
</dbReference>
<keyword evidence="2" id="KW-0547">Nucleotide-binding</keyword>
<dbReference type="Pfam" id="PF00069">
    <property type="entry name" value="Pkinase"/>
    <property type="match status" value="1"/>
</dbReference>
<dbReference type="InterPro" id="IPR011009">
    <property type="entry name" value="Kinase-like_dom_sf"/>
</dbReference>
<evidence type="ECO:0000259" key="5">
    <source>
        <dbReference type="PROSITE" id="PS50011"/>
    </source>
</evidence>
<dbReference type="PROSITE" id="PS50011">
    <property type="entry name" value="PROTEIN_KINASE_DOM"/>
    <property type="match status" value="1"/>
</dbReference>
<dbReference type="SUPFAM" id="SSF48452">
    <property type="entry name" value="TPR-like"/>
    <property type="match status" value="1"/>
</dbReference>
<dbReference type="InterPro" id="IPR008271">
    <property type="entry name" value="Ser/Thr_kinase_AS"/>
</dbReference>
<reference evidence="6 7" key="1">
    <citation type="submission" date="2024-12" db="EMBL/GenBank/DDBJ databases">
        <authorList>
            <person name="Lee Y."/>
        </authorList>
    </citation>
    <scope>NUCLEOTIDE SEQUENCE [LARGE SCALE GENOMIC DNA]</scope>
    <source>
        <strain evidence="6 7">03SUJ4</strain>
    </source>
</reference>
<dbReference type="Gene3D" id="3.30.200.20">
    <property type="entry name" value="Phosphorylase Kinase, domain 1"/>
    <property type="match status" value="1"/>
</dbReference>
<protein>
    <submittedName>
        <fullName evidence="6">Protein kinase domain-containing protein</fullName>
    </submittedName>
</protein>
<dbReference type="InterPro" id="IPR019734">
    <property type="entry name" value="TPR_rpt"/>
</dbReference>
<name>A0ABW9KME7_9BACT</name>
<dbReference type="PANTHER" id="PTHR43289:SF34">
    <property type="entry name" value="SERINE_THREONINE-PROTEIN KINASE YBDM-RELATED"/>
    <property type="match status" value="1"/>
</dbReference>
<dbReference type="RefSeq" id="WP_263414853.1">
    <property type="nucleotide sequence ID" value="NZ_BAABBH010000001.1"/>
</dbReference>
<dbReference type="InterPro" id="IPR000719">
    <property type="entry name" value="Prot_kinase_dom"/>
</dbReference>
<organism evidence="6 7">
    <name type="scientific">Terriglobus aquaticus</name>
    <dbReference type="NCBI Taxonomy" id="940139"/>
    <lineage>
        <taxon>Bacteria</taxon>
        <taxon>Pseudomonadati</taxon>
        <taxon>Acidobacteriota</taxon>
        <taxon>Terriglobia</taxon>
        <taxon>Terriglobales</taxon>
        <taxon>Acidobacteriaceae</taxon>
        <taxon>Terriglobus</taxon>
    </lineage>
</organism>
<keyword evidence="7" id="KW-1185">Reference proteome</keyword>
<keyword evidence="4" id="KW-0067">ATP-binding</keyword>
<evidence type="ECO:0000256" key="1">
    <source>
        <dbReference type="ARBA" id="ARBA00022679"/>
    </source>
</evidence>
<dbReference type="Pfam" id="PF13374">
    <property type="entry name" value="TPR_10"/>
    <property type="match status" value="1"/>
</dbReference>
<dbReference type="EMBL" id="JBJYXY010000001">
    <property type="protein sequence ID" value="MFN2976969.1"/>
    <property type="molecule type" value="Genomic_DNA"/>
</dbReference>
<evidence type="ECO:0000256" key="2">
    <source>
        <dbReference type="ARBA" id="ARBA00022741"/>
    </source>
</evidence>
<gene>
    <name evidence="6" type="ORF">ACK2TP_14455</name>
</gene>
<feature type="domain" description="Protein kinase" evidence="5">
    <location>
        <begin position="90"/>
        <end position="368"/>
    </location>
</feature>
<dbReference type="Proteomes" id="UP001634747">
    <property type="component" value="Unassembled WGS sequence"/>
</dbReference>
<dbReference type="PANTHER" id="PTHR43289">
    <property type="entry name" value="MITOGEN-ACTIVATED PROTEIN KINASE KINASE KINASE 20-RELATED"/>
    <property type="match status" value="1"/>
</dbReference>